<comment type="subcellular location">
    <subcellularLocation>
        <location evidence="2">Cytoplasm</location>
        <location evidence="2">Cytoskeleton</location>
        <location evidence="2">Cilium axoneme</location>
    </subcellularLocation>
    <subcellularLocation>
        <location evidence="1">Cytoplasm</location>
        <location evidence="1">Cytoskeleton</location>
        <location evidence="1">Cilium basal body</location>
    </subcellularLocation>
</comment>
<comment type="similarity">
    <text evidence="8">Belongs to the TRAF3IP1 family.</text>
</comment>
<evidence type="ECO:0000256" key="7">
    <source>
        <dbReference type="ARBA" id="ARBA00023273"/>
    </source>
</evidence>
<dbReference type="InterPro" id="IPR041476">
    <property type="entry name" value="TRAF3IP1_C"/>
</dbReference>
<evidence type="ECO:0000256" key="1">
    <source>
        <dbReference type="ARBA" id="ARBA00004120"/>
    </source>
</evidence>
<accession>K3WMZ2</accession>
<dbReference type="GO" id="GO:0048731">
    <property type="term" value="P:system development"/>
    <property type="evidence" value="ECO:0007669"/>
    <property type="project" value="UniProtKB-ARBA"/>
</dbReference>
<feature type="compositionally biased region" description="Basic and acidic residues" evidence="11">
    <location>
        <begin position="455"/>
        <end position="466"/>
    </location>
</feature>
<evidence type="ECO:0000256" key="2">
    <source>
        <dbReference type="ARBA" id="ARBA00004430"/>
    </source>
</evidence>
<dbReference type="FunFam" id="1.10.418.50:FF:000001">
    <property type="entry name" value="TRAF3-interacting protein 1 isoform X1"/>
    <property type="match status" value="2"/>
</dbReference>
<dbReference type="OMA" id="FRFLMDV"/>
<organism evidence="14 15">
    <name type="scientific">Globisporangium ultimum (strain ATCC 200006 / CBS 805.95 / DAOM BR144)</name>
    <name type="common">Pythium ultimum</name>
    <dbReference type="NCBI Taxonomy" id="431595"/>
    <lineage>
        <taxon>Eukaryota</taxon>
        <taxon>Sar</taxon>
        <taxon>Stramenopiles</taxon>
        <taxon>Oomycota</taxon>
        <taxon>Peronosporomycetes</taxon>
        <taxon>Pythiales</taxon>
        <taxon>Pythiaceae</taxon>
        <taxon>Globisporangium</taxon>
    </lineage>
</organism>
<keyword evidence="15" id="KW-1185">Reference proteome</keyword>
<dbReference type="GO" id="GO:0070507">
    <property type="term" value="P:regulation of microtubule cytoskeleton organization"/>
    <property type="evidence" value="ECO:0007669"/>
    <property type="project" value="TreeGrafter"/>
</dbReference>
<dbReference type="EnsemblProtists" id="PYU1_T006334">
    <property type="protein sequence ID" value="PYU1_T006334"/>
    <property type="gene ID" value="PYU1_G006322"/>
</dbReference>
<dbReference type="PANTHER" id="PTHR31363">
    <property type="entry name" value="TRAF3-INTERACTING PROTEIN 1"/>
    <property type="match status" value="1"/>
</dbReference>
<keyword evidence="5 10" id="KW-0175">Coiled coil</keyword>
<keyword evidence="6" id="KW-0206">Cytoskeleton</keyword>
<feature type="compositionally biased region" description="Low complexity" evidence="11">
    <location>
        <begin position="158"/>
        <end position="168"/>
    </location>
</feature>
<evidence type="ECO:0000313" key="14">
    <source>
        <dbReference type="EnsemblProtists" id="PYU1_T006334"/>
    </source>
</evidence>
<keyword evidence="7" id="KW-0966">Cell projection</keyword>
<dbReference type="GO" id="GO:0036064">
    <property type="term" value="C:ciliary basal body"/>
    <property type="evidence" value="ECO:0007669"/>
    <property type="project" value="TreeGrafter"/>
</dbReference>
<dbReference type="GO" id="GO:0008017">
    <property type="term" value="F:microtubule binding"/>
    <property type="evidence" value="ECO:0007669"/>
    <property type="project" value="InterPro"/>
</dbReference>
<feature type="domain" description="TRAF3-interacting protein 1 N-terminal" evidence="12">
    <location>
        <begin position="10"/>
        <end position="119"/>
    </location>
</feature>
<dbReference type="Proteomes" id="UP000019132">
    <property type="component" value="Unassembled WGS sequence"/>
</dbReference>
<evidence type="ECO:0000259" key="13">
    <source>
        <dbReference type="Pfam" id="PF17749"/>
    </source>
</evidence>
<evidence type="ECO:0000256" key="5">
    <source>
        <dbReference type="ARBA" id="ARBA00023054"/>
    </source>
</evidence>
<evidence type="ECO:0000313" key="15">
    <source>
        <dbReference type="Proteomes" id="UP000019132"/>
    </source>
</evidence>
<keyword evidence="4" id="KW-0970">Cilium biogenesis/degradation</keyword>
<reference evidence="15" key="2">
    <citation type="submission" date="2010-04" db="EMBL/GenBank/DDBJ databases">
        <authorList>
            <person name="Buell R."/>
            <person name="Hamilton J."/>
            <person name="Hostetler J."/>
        </authorList>
    </citation>
    <scope>NUCLEOTIDE SEQUENCE [LARGE SCALE GENOMIC DNA]</scope>
    <source>
        <strain evidence="15">DAOM:BR144</strain>
    </source>
</reference>
<dbReference type="AlphaFoldDB" id="K3WMZ2"/>
<dbReference type="Gene3D" id="1.10.418.50">
    <property type="entry name" value="Microtubule-binding protein MIP-T3"/>
    <property type="match status" value="2"/>
</dbReference>
<feature type="region of interest" description="Disordered" evidence="11">
    <location>
        <begin position="563"/>
        <end position="663"/>
    </location>
</feature>
<evidence type="ECO:0000256" key="10">
    <source>
        <dbReference type="SAM" id="Coils"/>
    </source>
</evidence>
<proteinExistence type="inferred from homology"/>
<feature type="coiled-coil region" evidence="10">
    <location>
        <begin position="698"/>
        <end position="757"/>
    </location>
</feature>
<evidence type="ECO:0000256" key="8">
    <source>
        <dbReference type="ARBA" id="ARBA00043971"/>
    </source>
</evidence>
<dbReference type="EMBL" id="GL376604">
    <property type="status" value="NOT_ANNOTATED_CDS"/>
    <property type="molecule type" value="Genomic_DNA"/>
</dbReference>
<evidence type="ECO:0000256" key="4">
    <source>
        <dbReference type="ARBA" id="ARBA00022794"/>
    </source>
</evidence>
<feature type="compositionally biased region" description="Low complexity" evidence="11">
    <location>
        <begin position="518"/>
        <end position="533"/>
    </location>
</feature>
<dbReference type="Pfam" id="PF17749">
    <property type="entry name" value="MIP-T3_C"/>
    <property type="match status" value="1"/>
</dbReference>
<evidence type="ECO:0000256" key="9">
    <source>
        <dbReference type="ARBA" id="ARBA00070492"/>
    </source>
</evidence>
<feature type="compositionally biased region" description="Acidic residues" evidence="11">
    <location>
        <begin position="571"/>
        <end position="580"/>
    </location>
</feature>
<dbReference type="GO" id="GO:0060271">
    <property type="term" value="P:cilium assembly"/>
    <property type="evidence" value="ECO:0007669"/>
    <property type="project" value="TreeGrafter"/>
</dbReference>
<feature type="compositionally biased region" description="Low complexity" evidence="11">
    <location>
        <begin position="418"/>
        <end position="433"/>
    </location>
</feature>
<dbReference type="InterPro" id="IPR018799">
    <property type="entry name" value="TRAF3IP1"/>
</dbReference>
<feature type="region of interest" description="Disordered" evidence="11">
    <location>
        <begin position="158"/>
        <end position="269"/>
    </location>
</feature>
<feature type="region of interest" description="Disordered" evidence="11">
    <location>
        <begin position="418"/>
        <end position="547"/>
    </location>
</feature>
<dbReference type="GO" id="GO:0030992">
    <property type="term" value="C:intraciliary transport particle B"/>
    <property type="evidence" value="ECO:0007669"/>
    <property type="project" value="TreeGrafter"/>
</dbReference>
<evidence type="ECO:0000256" key="3">
    <source>
        <dbReference type="ARBA" id="ARBA00022490"/>
    </source>
</evidence>
<feature type="compositionally biased region" description="Low complexity" evidence="11">
    <location>
        <begin position="583"/>
        <end position="592"/>
    </location>
</feature>
<reference evidence="14" key="3">
    <citation type="submission" date="2015-02" db="UniProtKB">
        <authorList>
            <consortium name="EnsemblProtists"/>
        </authorList>
    </citation>
    <scope>IDENTIFICATION</scope>
    <source>
        <strain evidence="14">DAOM BR144</strain>
    </source>
</reference>
<keyword evidence="3" id="KW-0963">Cytoplasm</keyword>
<feature type="compositionally biased region" description="Low complexity" evidence="11">
    <location>
        <begin position="467"/>
        <end position="478"/>
    </location>
</feature>
<name>K3WMZ2_GLOUD</name>
<dbReference type="Pfam" id="PF10243">
    <property type="entry name" value="MIP-T3"/>
    <property type="match status" value="2"/>
</dbReference>
<feature type="domain" description="TRAF3-interacting protein 1 C-terminal" evidence="13">
    <location>
        <begin position="602"/>
        <end position="765"/>
    </location>
</feature>
<dbReference type="GO" id="GO:0042073">
    <property type="term" value="P:intraciliary transport"/>
    <property type="evidence" value="ECO:0007669"/>
    <property type="project" value="TreeGrafter"/>
</dbReference>
<evidence type="ECO:0000259" key="12">
    <source>
        <dbReference type="Pfam" id="PF10243"/>
    </source>
</evidence>
<dbReference type="GO" id="GO:0048513">
    <property type="term" value="P:animal organ development"/>
    <property type="evidence" value="ECO:0007669"/>
    <property type="project" value="UniProtKB-ARBA"/>
</dbReference>
<dbReference type="InterPro" id="IPR042576">
    <property type="entry name" value="TRAF3IP1_N_sf"/>
</dbReference>
<dbReference type="VEuPathDB" id="FungiDB:PYU1_G006322"/>
<dbReference type="HOGENOM" id="CLU_023216_2_0_1"/>
<feature type="compositionally biased region" description="Low complexity" evidence="11">
    <location>
        <begin position="242"/>
        <end position="259"/>
    </location>
</feature>
<evidence type="ECO:0000256" key="6">
    <source>
        <dbReference type="ARBA" id="ARBA00023212"/>
    </source>
</evidence>
<dbReference type="GO" id="GO:0005930">
    <property type="term" value="C:axoneme"/>
    <property type="evidence" value="ECO:0007669"/>
    <property type="project" value="UniProtKB-SubCell"/>
</dbReference>
<feature type="compositionally biased region" description="Basic and acidic residues" evidence="11">
    <location>
        <begin position="172"/>
        <end position="232"/>
    </location>
</feature>
<dbReference type="eggNOG" id="KOG3809">
    <property type="taxonomic scope" value="Eukaryota"/>
</dbReference>
<dbReference type="InParanoid" id="K3WMZ2"/>
<dbReference type="PANTHER" id="PTHR31363:SF0">
    <property type="entry name" value="TRAF3-INTERACTING PROTEIN 1"/>
    <property type="match status" value="1"/>
</dbReference>
<sequence>MGDSVEALIPKTQELLQPLIAKPKLADKLLMKPPFRFLHDIFTALATATGFANGLYNDFELDSANMKEKNQKITYLDKMVVCVGQCLGKDVDVRSAKVVAGLEPENTNVFLQCLAQAASNASLDWAGAVQKTLAKIPSLTPDGGASVPTAAAAAAPAPAAEAKASAPLPERPASKERPSSSEAEKVAAAETKAKEKVLQARKEKEDVERKEKEQKVETAAKKRELEEAKATKAEANPPVAESKSGSNSRASSSSSSRGAKPPPDNNKELDDSVMQQIKECNGDVERTKDLIEKIIQKPKMAAKLLSKPPFRFIHDIVSEITRVTGFAEGLYNAEELDSGSIKEKGPKIDYLNKIILCVSCQLNVELEAKSAKIVAGLEPDDTNKFLQLLAIACRSGSSTEAVQRVLLGDTALRAAGAVKKASSGGSSSSSSSKAAEREATPEAKLSSRSTTPLETKGRPSSKEGKEPSSSTAPSASSGTFGGPMKPLALKTEEEDNEENTNLRFNSESKDAGEDMVAPGTSSGLGTSRTSRPTTARRRPPKLKENVTEVGRLMAHDMKVAPVVGIMKDGDNGDSDDDTAVEDNNNGGSSNNNASLLREESGRAHGKLVRDILKDQSAEETARKQKEDEDTSGANEAETGIRLGRRKKSFKDKSKSGASNVAEMNELRNNIQKICQATNPVGKGVEFVHEDLDTMSKELEYWKKEYEKKRDLYEEEKKKTEEALQPLQMQLLEVDELIKEQVHKINSLKATIAKNEEKTQKLLYMVVSA</sequence>
<dbReference type="InterPro" id="IPR040468">
    <property type="entry name" value="TRAF3IP1_N"/>
</dbReference>
<dbReference type="STRING" id="431595.K3WMZ2"/>
<feature type="domain" description="TRAF3-interacting protein 1 N-terminal" evidence="12">
    <location>
        <begin position="284"/>
        <end position="393"/>
    </location>
</feature>
<evidence type="ECO:0000256" key="11">
    <source>
        <dbReference type="SAM" id="MobiDB-lite"/>
    </source>
</evidence>
<reference evidence="15" key="1">
    <citation type="journal article" date="2010" name="Genome Biol.">
        <title>Genome sequence of the necrotrophic plant pathogen Pythium ultimum reveals original pathogenicity mechanisms and effector repertoire.</title>
        <authorList>
            <person name="Levesque C.A."/>
            <person name="Brouwer H."/>
            <person name="Cano L."/>
            <person name="Hamilton J.P."/>
            <person name="Holt C."/>
            <person name="Huitema E."/>
            <person name="Raffaele S."/>
            <person name="Robideau G.P."/>
            <person name="Thines M."/>
            <person name="Win J."/>
            <person name="Zerillo M.M."/>
            <person name="Beakes G.W."/>
            <person name="Boore J.L."/>
            <person name="Busam D."/>
            <person name="Dumas B."/>
            <person name="Ferriera S."/>
            <person name="Fuerstenberg S.I."/>
            <person name="Gachon C.M."/>
            <person name="Gaulin E."/>
            <person name="Govers F."/>
            <person name="Grenville-Briggs L."/>
            <person name="Horner N."/>
            <person name="Hostetler J."/>
            <person name="Jiang R.H."/>
            <person name="Johnson J."/>
            <person name="Krajaejun T."/>
            <person name="Lin H."/>
            <person name="Meijer H.J."/>
            <person name="Moore B."/>
            <person name="Morris P."/>
            <person name="Phuntmart V."/>
            <person name="Puiu D."/>
            <person name="Shetty J."/>
            <person name="Stajich J.E."/>
            <person name="Tripathy S."/>
            <person name="Wawra S."/>
            <person name="van West P."/>
            <person name="Whitty B.R."/>
            <person name="Coutinho P.M."/>
            <person name="Henrissat B."/>
            <person name="Martin F."/>
            <person name="Thomas P.D."/>
            <person name="Tyler B.M."/>
            <person name="De Vries R.P."/>
            <person name="Kamoun S."/>
            <person name="Yandell M."/>
            <person name="Tisserat N."/>
            <person name="Buell C.R."/>
        </authorList>
    </citation>
    <scope>NUCLEOTIDE SEQUENCE</scope>
    <source>
        <strain evidence="15">DAOM:BR144</strain>
    </source>
</reference>
<feature type="compositionally biased region" description="Basic and acidic residues" evidence="11">
    <location>
        <begin position="596"/>
        <end position="626"/>
    </location>
</feature>
<protein>
    <recommendedName>
        <fullName evidence="9">TRAF3-interacting protein 1</fullName>
    </recommendedName>
</protein>